<comment type="caution">
    <text evidence="1">The sequence shown here is derived from an EMBL/GenBank/DDBJ whole genome shotgun (WGS) entry which is preliminary data.</text>
</comment>
<organism evidence="1 2">
    <name type="scientific">Enterovirga rhinocerotis</name>
    <dbReference type="NCBI Taxonomy" id="1339210"/>
    <lineage>
        <taxon>Bacteria</taxon>
        <taxon>Pseudomonadati</taxon>
        <taxon>Pseudomonadota</taxon>
        <taxon>Alphaproteobacteria</taxon>
        <taxon>Hyphomicrobiales</taxon>
        <taxon>Methylobacteriaceae</taxon>
        <taxon>Enterovirga</taxon>
    </lineage>
</organism>
<reference evidence="1 2" key="1">
    <citation type="submission" date="2019-03" db="EMBL/GenBank/DDBJ databases">
        <title>Genomic Encyclopedia of Type Strains, Phase IV (KMG-IV): sequencing the most valuable type-strain genomes for metagenomic binning, comparative biology and taxonomic classification.</title>
        <authorList>
            <person name="Goeker M."/>
        </authorList>
    </citation>
    <scope>NUCLEOTIDE SEQUENCE [LARGE SCALE GENOMIC DNA]</scope>
    <source>
        <strain evidence="1 2">DSM 25903</strain>
    </source>
</reference>
<dbReference type="Proteomes" id="UP000295122">
    <property type="component" value="Unassembled WGS sequence"/>
</dbReference>
<dbReference type="AlphaFoldDB" id="A0A4V3DWM8"/>
<dbReference type="OrthoDB" id="8611097at2"/>
<gene>
    <name evidence="1" type="ORF">EV668_4842</name>
</gene>
<evidence type="ECO:0000313" key="1">
    <source>
        <dbReference type="EMBL" id="TDR85289.1"/>
    </source>
</evidence>
<accession>A0A4V3DWM8</accession>
<name>A0A4V3DWM8_9HYPH</name>
<dbReference type="RefSeq" id="WP_133774983.1">
    <property type="nucleotide sequence ID" value="NZ_SNZR01000018.1"/>
</dbReference>
<protein>
    <recommendedName>
        <fullName evidence="3">XRE family transcriptional regulator</fullName>
    </recommendedName>
</protein>
<evidence type="ECO:0000313" key="2">
    <source>
        <dbReference type="Proteomes" id="UP000295122"/>
    </source>
</evidence>
<dbReference type="EMBL" id="SNZR01000018">
    <property type="protein sequence ID" value="TDR85289.1"/>
    <property type="molecule type" value="Genomic_DNA"/>
</dbReference>
<evidence type="ECO:0008006" key="3">
    <source>
        <dbReference type="Google" id="ProtNLM"/>
    </source>
</evidence>
<proteinExistence type="predicted"/>
<sequence length="120" mass="13154">MSFHKTGRLLHDDGEHFAMMVSRALKDALGYRAASIKQVASWTGAGERTVKNWFAGSCAPRGQHFSALVRHCPGMLDAFLASAGRSDRLAFVDVQEARKRLRRALDALEFDAPPETPPGS</sequence>
<keyword evidence="2" id="KW-1185">Reference proteome</keyword>